<gene>
    <name evidence="2" type="ORF">ARMSODRAFT_449553</name>
</gene>
<evidence type="ECO:0000259" key="1">
    <source>
        <dbReference type="PROSITE" id="PS50181"/>
    </source>
</evidence>
<dbReference type="Proteomes" id="UP000218334">
    <property type="component" value="Unassembled WGS sequence"/>
</dbReference>
<proteinExistence type="predicted"/>
<dbReference type="EMBL" id="KZ293448">
    <property type="protein sequence ID" value="PBK64995.1"/>
    <property type="molecule type" value="Genomic_DNA"/>
</dbReference>
<dbReference type="SUPFAM" id="SSF52047">
    <property type="entry name" value="RNI-like"/>
    <property type="match status" value="1"/>
</dbReference>
<dbReference type="InterPro" id="IPR001810">
    <property type="entry name" value="F-box_dom"/>
</dbReference>
<dbReference type="PROSITE" id="PS50181">
    <property type="entry name" value="FBOX"/>
    <property type="match status" value="1"/>
</dbReference>
<organism evidence="2 3">
    <name type="scientific">Armillaria solidipes</name>
    <dbReference type="NCBI Taxonomy" id="1076256"/>
    <lineage>
        <taxon>Eukaryota</taxon>
        <taxon>Fungi</taxon>
        <taxon>Dikarya</taxon>
        <taxon>Basidiomycota</taxon>
        <taxon>Agaricomycotina</taxon>
        <taxon>Agaricomycetes</taxon>
        <taxon>Agaricomycetidae</taxon>
        <taxon>Agaricales</taxon>
        <taxon>Marasmiineae</taxon>
        <taxon>Physalacriaceae</taxon>
        <taxon>Armillaria</taxon>
    </lineage>
</organism>
<feature type="domain" description="F-box" evidence="1">
    <location>
        <begin position="51"/>
        <end position="95"/>
    </location>
</feature>
<accession>A0A2H3B2A6</accession>
<name>A0A2H3B2A6_9AGAR</name>
<evidence type="ECO:0000313" key="2">
    <source>
        <dbReference type="EMBL" id="PBK64995.1"/>
    </source>
</evidence>
<sequence>MSSLRVSLASPCVWRLRGILSLSPPCTFSSAAYIFRNVNELFSHPTILSNPMHLLDLPPEVLSLIVNDTDRATLLTLCLTEKHLLHEIARRFLRRNVAVVFDACQKPKPNLFSFDTSRLSAIRTLSLVVHGYLELDSKLYSRVFADMVNLNHVRVSGGTGTLVRSIVETAAVSLVTLELEGCDAEPQDFAGMAPVSIRRLSILRCHSNIRFILGPVAVEELEVYGPGPDGGCMHVGVTLRRLTDGNLKRLYVIDTCRDSGCRDIVHLARALETRLASLEVLVLDIPFPQGTLEKLLRVVSLYPALKTLYLRGLPLYRATKVCGLSLAELSCLFSTKTHNPLLPNDMKVLGTS</sequence>
<reference evidence="3" key="1">
    <citation type="journal article" date="2017" name="Nat. Ecol. Evol.">
        <title>Genome expansion and lineage-specific genetic innovations in the forest pathogenic fungi Armillaria.</title>
        <authorList>
            <person name="Sipos G."/>
            <person name="Prasanna A.N."/>
            <person name="Walter M.C."/>
            <person name="O'Connor E."/>
            <person name="Balint B."/>
            <person name="Krizsan K."/>
            <person name="Kiss B."/>
            <person name="Hess J."/>
            <person name="Varga T."/>
            <person name="Slot J."/>
            <person name="Riley R."/>
            <person name="Boka B."/>
            <person name="Rigling D."/>
            <person name="Barry K."/>
            <person name="Lee J."/>
            <person name="Mihaltcheva S."/>
            <person name="LaButti K."/>
            <person name="Lipzen A."/>
            <person name="Waldron R."/>
            <person name="Moloney N.M."/>
            <person name="Sperisen C."/>
            <person name="Kredics L."/>
            <person name="Vagvoelgyi C."/>
            <person name="Patrignani A."/>
            <person name="Fitzpatrick D."/>
            <person name="Nagy I."/>
            <person name="Doyle S."/>
            <person name="Anderson J.B."/>
            <person name="Grigoriev I.V."/>
            <person name="Gueldener U."/>
            <person name="Muensterkoetter M."/>
            <person name="Nagy L.G."/>
        </authorList>
    </citation>
    <scope>NUCLEOTIDE SEQUENCE [LARGE SCALE GENOMIC DNA]</scope>
    <source>
        <strain evidence="3">28-4</strain>
    </source>
</reference>
<keyword evidence="3" id="KW-1185">Reference proteome</keyword>
<protein>
    <recommendedName>
        <fullName evidence="1">F-box domain-containing protein</fullName>
    </recommendedName>
</protein>
<dbReference type="AlphaFoldDB" id="A0A2H3B2A6"/>
<evidence type="ECO:0000313" key="3">
    <source>
        <dbReference type="Proteomes" id="UP000218334"/>
    </source>
</evidence>